<dbReference type="GO" id="GO:0016020">
    <property type="term" value="C:membrane"/>
    <property type="evidence" value="ECO:0007669"/>
    <property type="project" value="UniProtKB-SubCell"/>
</dbReference>
<dbReference type="Pfam" id="PF04193">
    <property type="entry name" value="PQ-loop"/>
    <property type="match status" value="2"/>
</dbReference>
<feature type="transmembrane region" description="Helical" evidence="5">
    <location>
        <begin position="216"/>
        <end position="236"/>
    </location>
</feature>
<evidence type="ECO:0000256" key="2">
    <source>
        <dbReference type="ARBA" id="ARBA00022692"/>
    </source>
</evidence>
<comment type="caution">
    <text evidence="6">The sequence shown here is derived from an EMBL/GenBank/DDBJ whole genome shotgun (WGS) entry which is preliminary data.</text>
</comment>
<dbReference type="Gene3D" id="1.20.1280.290">
    <property type="match status" value="2"/>
</dbReference>
<feature type="transmembrane region" description="Helical" evidence="5">
    <location>
        <begin position="54"/>
        <end position="72"/>
    </location>
</feature>
<dbReference type="PANTHER" id="PTHR16201">
    <property type="entry name" value="SEVEN TRANSMEMBRANE PROTEIN 1-RELATED"/>
    <property type="match status" value="1"/>
</dbReference>
<keyword evidence="7" id="KW-1185">Reference proteome</keyword>
<sequence length="365" mass="40113">MASFAPSAIALMEASMTWGEALSGIFGSISLTAWICLLLPQLIANYKAKNADGLSMAFLIVWLLGDVSNLVGKSISQPLHRSNRCRPAPKVELRPPETLDSITHLPISRALFTKLAPSAVALATYFCCLDTILITQTGYYKAKAAQRRAASRQAAQDQVYLSAEASEDSPLLGRRRRSSTDLPGSLIRHDTHRESTLEPIRKVVTGQDETPERRPWLNNLLGLTAVHVVGFAGWFISYRAGAWDGDDGIPDSGFPEPAKADNLKATLGLVLGYVSALFYLCARLPQIFKNYQEKSCEGLSLLFFMLSLTGNLTYGLSLISYSQNKEYLLNALPWLLGSLGTMVEDSTIFVQFRIYGENGRRPSLD</sequence>
<dbReference type="AlphaFoldDB" id="A0A167I2H7"/>
<evidence type="ECO:0000313" key="6">
    <source>
        <dbReference type="EMBL" id="OAA48604.1"/>
    </source>
</evidence>
<evidence type="ECO:0000256" key="3">
    <source>
        <dbReference type="ARBA" id="ARBA00022989"/>
    </source>
</evidence>
<dbReference type="SMART" id="SM00679">
    <property type="entry name" value="CTNS"/>
    <property type="match status" value="2"/>
</dbReference>
<organism evidence="6 7">
    <name type="scientific">Metarhizium rileyi (strain RCEF 4871)</name>
    <name type="common">Nomuraea rileyi</name>
    <dbReference type="NCBI Taxonomy" id="1649241"/>
    <lineage>
        <taxon>Eukaryota</taxon>
        <taxon>Fungi</taxon>
        <taxon>Dikarya</taxon>
        <taxon>Ascomycota</taxon>
        <taxon>Pezizomycotina</taxon>
        <taxon>Sordariomycetes</taxon>
        <taxon>Hypocreomycetidae</taxon>
        <taxon>Hypocreales</taxon>
        <taxon>Clavicipitaceae</taxon>
        <taxon>Metarhizium</taxon>
    </lineage>
</organism>
<dbReference type="FunFam" id="1.20.1280.290:FF:000012">
    <property type="entry name" value="Vacuolar membrane PQ loop repeat protein"/>
    <property type="match status" value="1"/>
</dbReference>
<accession>A0A167I2H7</accession>
<feature type="transmembrane region" description="Helical" evidence="5">
    <location>
        <begin position="21"/>
        <end position="42"/>
    </location>
</feature>
<dbReference type="OrthoDB" id="8048523at2759"/>
<dbReference type="OMA" id="ISQCVYY"/>
<gene>
    <name evidence="6" type="ORF">NOR_01854</name>
</gene>
<name>A0A167I2H7_METRR</name>
<evidence type="ECO:0000313" key="7">
    <source>
        <dbReference type="Proteomes" id="UP000243498"/>
    </source>
</evidence>
<evidence type="ECO:0000256" key="1">
    <source>
        <dbReference type="ARBA" id="ARBA00004141"/>
    </source>
</evidence>
<dbReference type="InterPro" id="IPR051415">
    <property type="entry name" value="LAAT-1"/>
</dbReference>
<keyword evidence="4 5" id="KW-0472">Membrane</keyword>
<protein>
    <submittedName>
        <fullName evidence="6">Vacuolar membrane PQ loop repeat protein</fullName>
    </submittedName>
</protein>
<evidence type="ECO:0000256" key="4">
    <source>
        <dbReference type="ARBA" id="ARBA00023136"/>
    </source>
</evidence>
<feature type="transmembrane region" description="Helical" evidence="5">
    <location>
        <begin position="263"/>
        <end position="281"/>
    </location>
</feature>
<dbReference type="EMBL" id="AZHC01000004">
    <property type="protein sequence ID" value="OAA48604.1"/>
    <property type="molecule type" value="Genomic_DNA"/>
</dbReference>
<keyword evidence="3 5" id="KW-1133">Transmembrane helix</keyword>
<feature type="transmembrane region" description="Helical" evidence="5">
    <location>
        <begin position="301"/>
        <end position="319"/>
    </location>
</feature>
<evidence type="ECO:0000256" key="5">
    <source>
        <dbReference type="SAM" id="Phobius"/>
    </source>
</evidence>
<dbReference type="Proteomes" id="UP000243498">
    <property type="component" value="Unassembled WGS sequence"/>
</dbReference>
<proteinExistence type="predicted"/>
<reference evidence="6 7" key="1">
    <citation type="journal article" date="2016" name="Genome Biol. Evol.">
        <title>Divergent and convergent evolution of fungal pathogenicity.</title>
        <authorList>
            <person name="Shang Y."/>
            <person name="Xiao G."/>
            <person name="Zheng P."/>
            <person name="Cen K."/>
            <person name="Zhan S."/>
            <person name="Wang C."/>
        </authorList>
    </citation>
    <scope>NUCLEOTIDE SEQUENCE [LARGE SCALE GENOMIC DNA]</scope>
    <source>
        <strain evidence="6 7">RCEF 4871</strain>
    </source>
</reference>
<dbReference type="PANTHER" id="PTHR16201:SF44">
    <property type="entry name" value="SEVEN TRANSMEMBRANE PROTEIN 1"/>
    <property type="match status" value="1"/>
</dbReference>
<keyword evidence="2 5" id="KW-0812">Transmembrane</keyword>
<comment type="subcellular location">
    <subcellularLocation>
        <location evidence="1">Membrane</location>
        <topology evidence="1">Multi-pass membrane protein</topology>
    </subcellularLocation>
</comment>
<dbReference type="InterPro" id="IPR006603">
    <property type="entry name" value="PQ-loop_rpt"/>
</dbReference>